<dbReference type="InterPro" id="IPR038765">
    <property type="entry name" value="Papain-like_cys_pep_sf"/>
</dbReference>
<dbReference type="PANTHER" id="PTHR35899:SF1">
    <property type="entry name" value="PEPTIDASE C1A PAPAIN C-TERMINAL DOMAIN-CONTAINING PROTEIN"/>
    <property type="match status" value="1"/>
</dbReference>
<dbReference type="VEuPathDB" id="AmoebaDB:EIN_275190"/>
<dbReference type="Gene3D" id="3.90.70.10">
    <property type="entry name" value="Cysteine proteinases"/>
    <property type="match status" value="1"/>
</dbReference>
<dbReference type="PROSITE" id="PS00139">
    <property type="entry name" value="THIOL_PROTEASE_CYS"/>
    <property type="match status" value="1"/>
</dbReference>
<evidence type="ECO:0000313" key="2">
    <source>
        <dbReference type="Proteomes" id="UP000014680"/>
    </source>
</evidence>
<dbReference type="SUPFAM" id="SSF54001">
    <property type="entry name" value="Cysteine proteinases"/>
    <property type="match status" value="1"/>
</dbReference>
<dbReference type="AlphaFoldDB" id="A0A0A1U1P3"/>
<evidence type="ECO:0008006" key="3">
    <source>
        <dbReference type="Google" id="ProtNLM"/>
    </source>
</evidence>
<keyword evidence="2" id="KW-1185">Reference proteome</keyword>
<dbReference type="OMA" id="YLAKWEN"/>
<reference evidence="1 2" key="1">
    <citation type="submission" date="2012-10" db="EMBL/GenBank/DDBJ databases">
        <authorList>
            <person name="Zafar N."/>
            <person name="Inman J."/>
            <person name="Hall N."/>
            <person name="Lorenzi H."/>
            <person name="Caler E."/>
        </authorList>
    </citation>
    <scope>NUCLEOTIDE SEQUENCE [LARGE SCALE GENOMIC DNA]</scope>
    <source>
        <strain evidence="1 2">IP1</strain>
    </source>
</reference>
<dbReference type="PANTHER" id="PTHR35899">
    <property type="entry name" value="PAPAIN FAMILY CYSTEINE PROTEASE DOMAIN CONTAINING PROTEIN"/>
    <property type="match status" value="1"/>
</dbReference>
<sequence>MLGFRTNILSVKVVSVRPSPLPKQWSVPIESLTPVKNQFARGTCWAHAVIGFVESDYRANGIRNGLLDPDEVVQFSEQAYMSLLVTYCSKHRDIPLCRYGGMLENSTNNFTPDSFFYLRNVTNGFILPETICPYEHFSGVNESLCTPSDKQTLEEHVKRNPLSFSIKDIVTVYSVNDVKNIMLKTLSPMTYGLNTLFNTILLPCNSFNPQINTTECQKCLTPCAGGCCTKVSSSMYHNDGLIDISEGSVRRGGHSMLVVGWNDEFPVERNLHLNDPIFQCDWAKIDVNHNSSHPPQNNSKNNNTATIKNVIEKRVKRWTKGGLILKNSYGTKGHTLGFYLQNHSLLNEDTICPLSIHPSRWYPLDVNCIKEGRSFMNCSNGKLRKIGNSKIFYGATILKCKEGISRDEAKNLGFEECGTNDPKTRYALSAQWYNVTFKRAIPKTLAMGDGFLLYLAKWENGKINTTIQETRTLLTSWDFVTQLFEMDTNVTNSEHCGYYFQPYDTIEYLASEFGHDTFESYGFSYYCLKWEPESYYKVSKHKSKFKGIRESTKKFVTPQFDGPFGGRAN</sequence>
<accession>A0A0A1U1P3</accession>
<organism evidence="1 2">
    <name type="scientific">Entamoeba invadens IP1</name>
    <dbReference type="NCBI Taxonomy" id="370355"/>
    <lineage>
        <taxon>Eukaryota</taxon>
        <taxon>Amoebozoa</taxon>
        <taxon>Evosea</taxon>
        <taxon>Archamoebae</taxon>
        <taxon>Mastigamoebida</taxon>
        <taxon>Entamoebidae</taxon>
        <taxon>Entamoeba</taxon>
    </lineage>
</organism>
<dbReference type="CDD" id="cd02619">
    <property type="entry name" value="Peptidase_C1"/>
    <property type="match status" value="1"/>
</dbReference>
<evidence type="ECO:0000313" key="1">
    <source>
        <dbReference type="EMBL" id="ELP87932.1"/>
    </source>
</evidence>
<protein>
    <recommendedName>
        <fullName evidence="3">Peptidase C1A papain C-terminal domain-containing protein</fullName>
    </recommendedName>
</protein>
<dbReference type="Proteomes" id="UP000014680">
    <property type="component" value="Unassembled WGS sequence"/>
</dbReference>
<dbReference type="OrthoDB" id="24676at2759"/>
<name>A0A0A1U1P3_ENTIV</name>
<dbReference type="EMBL" id="KB206783">
    <property type="protein sequence ID" value="ELP87932.1"/>
    <property type="molecule type" value="Genomic_DNA"/>
</dbReference>
<proteinExistence type="predicted"/>
<dbReference type="GeneID" id="14886871"/>
<gene>
    <name evidence="1" type="ORF">EIN_275190</name>
</gene>
<dbReference type="InterPro" id="IPR000169">
    <property type="entry name" value="Pept_cys_AS"/>
</dbReference>
<dbReference type="KEGG" id="eiv:EIN_275190"/>
<dbReference type="RefSeq" id="XP_004254703.1">
    <property type="nucleotide sequence ID" value="XM_004254655.1"/>
</dbReference>